<sequence>ARWTKKYGKSYYGYKVSANADKRYKLVCRIKVSRASEHVTLHFEEVLDSANTNRNVLADKVYVDGKREERLSEQGWRMHIQRRGSKVKPISAAQERCNNPIAKTRAHGMTQLGARHGVLSVWRARRSRSIGKSPHTIRGVLST</sequence>
<dbReference type="GO" id="GO:0006313">
    <property type="term" value="P:DNA transposition"/>
    <property type="evidence" value="ECO:0007669"/>
    <property type="project" value="InterPro"/>
</dbReference>
<keyword evidence="3" id="KW-1185">Reference proteome</keyword>
<dbReference type="Proteomes" id="UP000278085">
    <property type="component" value="Unassembled WGS sequence"/>
</dbReference>
<name>A0A430HCJ9_9BURK</name>
<evidence type="ECO:0000259" key="1">
    <source>
        <dbReference type="Pfam" id="PF01609"/>
    </source>
</evidence>
<dbReference type="GO" id="GO:0004803">
    <property type="term" value="F:transposase activity"/>
    <property type="evidence" value="ECO:0007669"/>
    <property type="project" value="InterPro"/>
</dbReference>
<protein>
    <submittedName>
        <fullName evidence="2">IS5/IS1182 family transposase</fullName>
    </submittedName>
</protein>
<proteinExistence type="predicted"/>
<comment type="caution">
    <text evidence="2">The sequence shown here is derived from an EMBL/GenBank/DDBJ whole genome shotgun (WGS) entry which is preliminary data.</text>
</comment>
<reference evidence="2 3" key="1">
    <citation type="submission" date="2018-12" db="EMBL/GenBank/DDBJ databases">
        <authorList>
            <person name="Yang E."/>
        </authorList>
    </citation>
    <scope>NUCLEOTIDE SEQUENCE [LARGE SCALE GENOMIC DNA]</scope>
    <source>
        <strain evidence="2 3">SOD</strain>
    </source>
</reference>
<dbReference type="RefSeq" id="WP_164558080.1">
    <property type="nucleotide sequence ID" value="NZ_RXLQ01000030.1"/>
</dbReference>
<gene>
    <name evidence="2" type="ORF">EJB06_30365</name>
</gene>
<dbReference type="InterPro" id="IPR002559">
    <property type="entry name" value="Transposase_11"/>
</dbReference>
<evidence type="ECO:0000313" key="3">
    <source>
        <dbReference type="Proteomes" id="UP000278085"/>
    </source>
</evidence>
<dbReference type="Pfam" id="PF01609">
    <property type="entry name" value="DDE_Tnp_1"/>
    <property type="match status" value="1"/>
</dbReference>
<feature type="domain" description="Transposase IS4-like" evidence="1">
    <location>
        <begin position="2"/>
        <end position="99"/>
    </location>
</feature>
<evidence type="ECO:0000313" key="2">
    <source>
        <dbReference type="EMBL" id="RSZ55234.1"/>
    </source>
</evidence>
<dbReference type="GO" id="GO:0003677">
    <property type="term" value="F:DNA binding"/>
    <property type="evidence" value="ECO:0007669"/>
    <property type="project" value="InterPro"/>
</dbReference>
<dbReference type="AlphaFoldDB" id="A0A430HCJ9"/>
<dbReference type="EMBL" id="RXLQ01000030">
    <property type="protein sequence ID" value="RSZ55234.1"/>
    <property type="molecule type" value="Genomic_DNA"/>
</dbReference>
<accession>A0A430HCJ9</accession>
<feature type="non-terminal residue" evidence="2">
    <location>
        <position position="1"/>
    </location>
</feature>
<organism evidence="2 3">
    <name type="scientific">Massilia atriviolacea</name>
    <dbReference type="NCBI Taxonomy" id="2495579"/>
    <lineage>
        <taxon>Bacteria</taxon>
        <taxon>Pseudomonadati</taxon>
        <taxon>Pseudomonadota</taxon>
        <taxon>Betaproteobacteria</taxon>
        <taxon>Burkholderiales</taxon>
        <taxon>Oxalobacteraceae</taxon>
        <taxon>Telluria group</taxon>
        <taxon>Massilia</taxon>
    </lineage>
</organism>